<dbReference type="InterPro" id="IPR000722">
    <property type="entry name" value="RNA_pol_asu"/>
</dbReference>
<dbReference type="GO" id="GO:0003677">
    <property type="term" value="F:DNA binding"/>
    <property type="evidence" value="ECO:0007669"/>
    <property type="project" value="InterPro"/>
</dbReference>
<feature type="compositionally biased region" description="Acidic residues" evidence="13">
    <location>
        <begin position="1398"/>
        <end position="1409"/>
    </location>
</feature>
<dbReference type="RefSeq" id="XP_033457533.1">
    <property type="nucleotide sequence ID" value="XM_033602621.1"/>
</dbReference>
<comment type="function">
    <text evidence="12">DNA-dependent RNA polymerase catalyzes the transcription of DNA into RNA using the four ribonucleoside triphosphates as substrates.</text>
</comment>
<sequence>MNTSAPVASQISGVSFGYLSTADIRALSAKRITSSTTFDTLLNPVPGGLYSAELGQFADNACATCGLKTPQCPGHPGHIELPVPCYHPTFMDQVLRLLRASCVYCSRLKMKRGEVSLFIARLKLAEAGLLKELHDLEDLKYRNKEDGDANGIEVDDDSEDDADVKQTTLKYERFVEAALIRARESGQPADTQTEAVVNARRHIIKDFMTSINKGKKCGNCSGINHSYRKDRCVKIFKKALTEKEHLAVVQAGVKAIDPIIQLRRQRRLEEGKKRKRDVDEAVADLDRSSDEDVDMEESSEEEPEIAGGTLVGEAQESSSKRAKTVATAQEEYLNPSRVLAQLTLLFEKERAIMGLVYGSGRRNQIKGDVGVSADMFFMHAVLVPPNRFRPEARMGNNEISEAQENTTYKSIITQCETIAQIQRELSGLEKPSEYRLRARTYADLETTWLALQEGVNGIVDKGLAPVGGRAAARIPDGVKQKLEKKEGMFRKYMMGKRVNFAARTVISPDPNIETNEIGVPPVFAIKLTYPEPVTQWNIDELQEAVRNGAFVWPGAVAIEDENGAVVNLERKSADERIALANQLLSPAATGNTRGTRPKKVLRHLNNGDIVIMNRQPTLHKPSMMCHRARVLPGEKTLRMHYANCNTYNADFDGDEMNMHFPQNELARAEALSIADTDHQYLSATAGNPLRGLIQDHISISVWLSNRDMFFDRGEYMNLLYSALRPEHGHCASGRVETLPPAVMKPKALWTGKQVFSTILKNLTPRGAEGLTMTGKTTTDAKLWGKSGSEEGIVIFKDGELLSGILDKKQIGPTPGGLVDCVYQTYGHTIAGKLLSVLGRLLTKLLHMRAFSCGVEDLVFTKQGEEARQKALAPAATTGLDVAAKYVGLEEGVTTTEDRELRRRLEDVLRDDSKQQVLDQLTSGAVGKISSEVSGSCMPTALYKPFPRNQMQTMTNSGAKGSKVNVNLISCNLGQQTLEGRRVPVMVSGKTLPCFKPFETSVRAGGYIVDRFLTGIRPQEYFFHAMAGREGLIDTAVKTSRSGYLQRCLIKGMEGLKVEHDSSVRDTTDGSMVQFLYGEDGLDVGKARYLSDFKFVAENYVSLFHSFGLKSDIGQLISEEAKEHNKAAEKRYRKTGDLGASEPALSLYPPSKYAGSMSEKIYTKGKAYVDSNVDGLIKDKKTGKGVLSKKNFNSILEMRYLKSVAEAGDAVGVVAGQSVGEPSTQMTLNTFHLAGHAAKNVTLGIPRLREIVMTAATNIATPTMTLILNEGLTQDDGRKFAKGISKLSLADLTDKVTVTESTGRGISYAEAKRYDISLDFFPAKEYLKEYAIEISDVVATIEHRLLPWLQALTRKELKKRGDAKSLKSGTSSSDAQPEVGVSAGTIEQETTRPGGVAEGGEDDSDDEGDDDATRDKSRSNKQQSGYEAYEDEEETRIAKQTQDADSTLESDSEEDETYGGSPSSTPSPKENFKAAASVAKDREVRIKGGKTTNDVVKFSFDDKNGAHCNFAMEYDSTTAKILMLNLVETALRNALVQSVPGISLCILDVEASEGSEDNSIILLANGVNLPAIWDYQHVVHPNRITTNSVADMLKYYGIEAARNTIVRELQSVFGSHAISVDPRHLTLIADYMTRGGEYAPFNRMGYRGNPSPFMKMSFETTLGFLKDAVQEADVDHLTGPSARIVAGRLGTMGTGGFDVFLPLKHDIAPDDEEGDDIAMMEGLVNEAVMGSVSNPAEVVDEDTSEDDDDDEEEDVDMEG</sequence>
<dbReference type="InterPro" id="IPR044893">
    <property type="entry name" value="RNA_pol_Rpb1_clamp_domain"/>
</dbReference>
<feature type="region of interest" description="Disordered" evidence="13">
    <location>
        <begin position="270"/>
        <end position="323"/>
    </location>
</feature>
<dbReference type="Pfam" id="PF04998">
    <property type="entry name" value="RNA_pol_Rpb1_5"/>
    <property type="match status" value="1"/>
</dbReference>
<name>A0A6J3M0R5_9PEZI</name>
<dbReference type="Gene3D" id="1.10.357.120">
    <property type="match status" value="1"/>
</dbReference>
<reference evidence="16" key="2">
    <citation type="submission" date="2020-04" db="EMBL/GenBank/DDBJ databases">
        <authorList>
            <consortium name="NCBI Genome Project"/>
        </authorList>
    </citation>
    <scope>NUCLEOTIDE SEQUENCE</scope>
    <source>
        <strain evidence="16">CBS 342.82</strain>
    </source>
</reference>
<keyword evidence="7" id="KW-0862">Zinc</keyword>
<dbReference type="GeneID" id="54360421"/>
<dbReference type="FunFam" id="3.30.1490.180:FF:000003">
    <property type="entry name" value="DNA-directed RNA polymerase subunit"/>
    <property type="match status" value="1"/>
</dbReference>
<proteinExistence type="inferred from homology"/>
<dbReference type="InterPro" id="IPR007083">
    <property type="entry name" value="RNA_pol_Rpb1_4"/>
</dbReference>
<dbReference type="CDD" id="cd02735">
    <property type="entry name" value="RNAP_I_Rpa1_C"/>
    <property type="match status" value="1"/>
</dbReference>
<dbReference type="GO" id="GO:0046872">
    <property type="term" value="F:metal ion binding"/>
    <property type="evidence" value="ECO:0007669"/>
    <property type="project" value="UniProtKB-KW"/>
</dbReference>
<comment type="catalytic activity">
    <reaction evidence="11 12">
        <text>RNA(n) + a ribonucleoside 5'-triphosphate = RNA(n+1) + diphosphate</text>
        <dbReference type="Rhea" id="RHEA:21248"/>
        <dbReference type="Rhea" id="RHEA-COMP:14527"/>
        <dbReference type="Rhea" id="RHEA-COMP:17342"/>
        <dbReference type="ChEBI" id="CHEBI:33019"/>
        <dbReference type="ChEBI" id="CHEBI:61557"/>
        <dbReference type="ChEBI" id="CHEBI:140395"/>
        <dbReference type="EC" id="2.7.7.6"/>
    </reaction>
</comment>
<protein>
    <recommendedName>
        <fullName evidence="12">DNA-directed RNA polymerase subunit</fullName>
        <ecNumber evidence="12">2.7.7.6</ecNumber>
    </recommendedName>
</protein>
<dbReference type="FunFam" id="2.40.40.20:FF:000019">
    <property type="entry name" value="DNA-directed RNA polymerase II subunit RPB1"/>
    <property type="match status" value="1"/>
</dbReference>
<dbReference type="InterPro" id="IPR007081">
    <property type="entry name" value="RNA_pol_Rpb1_5"/>
</dbReference>
<keyword evidence="5 12" id="KW-0548">Nucleotidyltransferase</keyword>
<evidence type="ECO:0000256" key="3">
    <source>
        <dbReference type="ARBA" id="ARBA00022478"/>
    </source>
</evidence>
<feature type="compositionally biased region" description="Acidic residues" evidence="13">
    <location>
        <begin position="291"/>
        <end position="304"/>
    </location>
</feature>
<dbReference type="CDD" id="cd01435">
    <property type="entry name" value="RNAP_I_RPA1_N"/>
    <property type="match status" value="1"/>
</dbReference>
<dbReference type="Gene3D" id="2.40.40.20">
    <property type="match status" value="1"/>
</dbReference>
<evidence type="ECO:0000256" key="4">
    <source>
        <dbReference type="ARBA" id="ARBA00022679"/>
    </source>
</evidence>
<feature type="domain" description="RNA polymerase N-terminal" evidence="14">
    <location>
        <begin position="374"/>
        <end position="704"/>
    </location>
</feature>
<evidence type="ECO:0000256" key="11">
    <source>
        <dbReference type="ARBA" id="ARBA00048552"/>
    </source>
</evidence>
<dbReference type="InterPro" id="IPR042102">
    <property type="entry name" value="RNA_pol_Rpb1_3_sf"/>
</dbReference>
<feature type="compositionally biased region" description="Basic and acidic residues" evidence="13">
    <location>
        <begin position="270"/>
        <end position="290"/>
    </location>
</feature>
<evidence type="ECO:0000256" key="6">
    <source>
        <dbReference type="ARBA" id="ARBA00022723"/>
    </source>
</evidence>
<evidence type="ECO:0000313" key="15">
    <source>
        <dbReference type="Proteomes" id="UP000504637"/>
    </source>
</evidence>
<comment type="similarity">
    <text evidence="2 12">Belongs to the RNA polymerase beta' chain family.</text>
</comment>
<dbReference type="InterPro" id="IPR007066">
    <property type="entry name" value="RNA_pol_Rpb1_3"/>
</dbReference>
<dbReference type="FunFam" id="1.10.274.100:FF:000006">
    <property type="entry name" value="DNA-directed RNA polymerase subunit"/>
    <property type="match status" value="1"/>
</dbReference>
<dbReference type="Proteomes" id="UP000504637">
    <property type="component" value="Unplaced"/>
</dbReference>
<dbReference type="InterPro" id="IPR015699">
    <property type="entry name" value="DNA-dir_RNA_pol1_lsu_N"/>
</dbReference>
<dbReference type="Pfam" id="PF05000">
    <property type="entry name" value="RNA_pol_Rpb1_4"/>
    <property type="match status" value="1"/>
</dbReference>
<dbReference type="Gene3D" id="1.10.132.30">
    <property type="match status" value="1"/>
</dbReference>
<dbReference type="Gene3D" id="3.30.70.2850">
    <property type="match status" value="1"/>
</dbReference>
<feature type="compositionally biased region" description="Acidic residues" evidence="13">
    <location>
        <begin position="1737"/>
        <end position="1758"/>
    </location>
</feature>
<evidence type="ECO:0000256" key="10">
    <source>
        <dbReference type="ARBA" id="ARBA00023242"/>
    </source>
</evidence>
<dbReference type="InterPro" id="IPR047107">
    <property type="entry name" value="DNA-dir_RNA_pol1_lsu_C"/>
</dbReference>
<dbReference type="InterPro" id="IPR007080">
    <property type="entry name" value="RNA_pol_Rpb1_1"/>
</dbReference>
<feature type="region of interest" description="Disordered" evidence="13">
    <location>
        <begin position="1359"/>
        <end position="1477"/>
    </location>
</feature>
<comment type="subcellular location">
    <subcellularLocation>
        <location evidence="1">Nucleus</location>
    </subcellularLocation>
</comment>
<dbReference type="Pfam" id="PF04983">
    <property type="entry name" value="RNA_pol_Rpb1_3"/>
    <property type="match status" value="1"/>
</dbReference>
<dbReference type="PANTHER" id="PTHR19376:SF11">
    <property type="entry name" value="DNA-DIRECTED RNA POLYMERASE I SUBUNIT RPA1"/>
    <property type="match status" value="1"/>
</dbReference>
<evidence type="ECO:0000256" key="12">
    <source>
        <dbReference type="RuleBase" id="RU004279"/>
    </source>
</evidence>
<dbReference type="InterPro" id="IPR006592">
    <property type="entry name" value="RNA_pol_N"/>
</dbReference>
<dbReference type="EC" id="2.7.7.6" evidence="12"/>
<dbReference type="Gene3D" id="1.10.274.100">
    <property type="entry name" value="RNA polymerase Rpb1, domain 3"/>
    <property type="match status" value="1"/>
</dbReference>
<dbReference type="GO" id="GO:0003899">
    <property type="term" value="F:DNA-directed RNA polymerase activity"/>
    <property type="evidence" value="ECO:0007669"/>
    <property type="project" value="UniProtKB-EC"/>
</dbReference>
<evidence type="ECO:0000256" key="2">
    <source>
        <dbReference type="ARBA" id="ARBA00006460"/>
    </source>
</evidence>
<keyword evidence="10" id="KW-0539">Nucleus</keyword>
<keyword evidence="4 12" id="KW-0808">Transferase</keyword>
<dbReference type="PANTHER" id="PTHR19376">
    <property type="entry name" value="DNA-DIRECTED RNA POLYMERASE"/>
    <property type="match status" value="1"/>
</dbReference>
<evidence type="ECO:0000256" key="8">
    <source>
        <dbReference type="ARBA" id="ARBA00022842"/>
    </source>
</evidence>
<dbReference type="OrthoDB" id="270392at2759"/>
<evidence type="ECO:0000256" key="5">
    <source>
        <dbReference type="ARBA" id="ARBA00022695"/>
    </source>
</evidence>
<feature type="compositionally biased region" description="Acidic residues" evidence="13">
    <location>
        <begin position="1445"/>
        <end position="1456"/>
    </location>
</feature>
<evidence type="ECO:0000256" key="1">
    <source>
        <dbReference type="ARBA" id="ARBA00004123"/>
    </source>
</evidence>
<organism evidence="16">
    <name type="scientific">Dissoconium aciculare CBS 342.82</name>
    <dbReference type="NCBI Taxonomy" id="1314786"/>
    <lineage>
        <taxon>Eukaryota</taxon>
        <taxon>Fungi</taxon>
        <taxon>Dikarya</taxon>
        <taxon>Ascomycota</taxon>
        <taxon>Pezizomycotina</taxon>
        <taxon>Dothideomycetes</taxon>
        <taxon>Dothideomycetidae</taxon>
        <taxon>Mycosphaerellales</taxon>
        <taxon>Dissoconiaceae</taxon>
        <taxon>Dissoconium</taxon>
    </lineage>
</organism>
<keyword evidence="9 12" id="KW-0804">Transcription</keyword>
<evidence type="ECO:0000256" key="7">
    <source>
        <dbReference type="ARBA" id="ARBA00022833"/>
    </source>
</evidence>
<gene>
    <name evidence="16" type="ORF">K489DRAFT_360740</name>
</gene>
<dbReference type="Pfam" id="PF04997">
    <property type="entry name" value="RNA_pol_Rpb1_1"/>
    <property type="match status" value="1"/>
</dbReference>
<dbReference type="Gene3D" id="3.30.1490.180">
    <property type="entry name" value="RNA polymerase ii"/>
    <property type="match status" value="1"/>
</dbReference>
<evidence type="ECO:0000256" key="13">
    <source>
        <dbReference type="SAM" id="MobiDB-lite"/>
    </source>
</evidence>
<dbReference type="Gene3D" id="1.10.150.390">
    <property type="match status" value="1"/>
</dbReference>
<feature type="region of interest" description="Disordered" evidence="13">
    <location>
        <begin position="1729"/>
        <end position="1758"/>
    </location>
</feature>
<reference evidence="16" key="1">
    <citation type="submission" date="2020-01" db="EMBL/GenBank/DDBJ databases">
        <authorList>
            <consortium name="DOE Joint Genome Institute"/>
            <person name="Haridas S."/>
            <person name="Albert R."/>
            <person name="Binder M."/>
            <person name="Bloem J."/>
            <person name="Labutti K."/>
            <person name="Salamov A."/>
            <person name="Andreopoulos B."/>
            <person name="Baker S.E."/>
            <person name="Barry K."/>
            <person name="Bills G."/>
            <person name="Bluhm B.H."/>
            <person name="Cannon C."/>
            <person name="Castanera R."/>
            <person name="Culley D.E."/>
            <person name="Daum C."/>
            <person name="Ezra D."/>
            <person name="Gonzalez J.B."/>
            <person name="Henrissat B."/>
            <person name="Kuo A."/>
            <person name="Liang C."/>
            <person name="Lipzen A."/>
            <person name="Lutzoni F."/>
            <person name="Magnuson J."/>
            <person name="Mondo S."/>
            <person name="Nolan M."/>
            <person name="Ohm R."/>
            <person name="Pangilinan J."/>
            <person name="Park H.-J."/>
            <person name="Ramirez L."/>
            <person name="Alfaro M."/>
            <person name="Sun H."/>
            <person name="Tritt A."/>
            <person name="Yoshinaga Y."/>
            <person name="Zwiers L.-H."/>
            <person name="Turgeon B.G."/>
            <person name="Goodwin S.B."/>
            <person name="Spatafora J.W."/>
            <person name="Crous P.W."/>
            <person name="Grigoriev I.V."/>
        </authorList>
    </citation>
    <scope>NUCLEOTIDE SEQUENCE</scope>
    <source>
        <strain evidence="16">CBS 342.82</strain>
    </source>
</reference>
<keyword evidence="8" id="KW-0460">Magnesium</keyword>
<dbReference type="SMART" id="SM00663">
    <property type="entry name" value="RPOLA_N"/>
    <property type="match status" value="1"/>
</dbReference>
<dbReference type="Gene3D" id="4.10.860.120">
    <property type="entry name" value="RNA polymerase II, clamp domain"/>
    <property type="match status" value="1"/>
</dbReference>
<evidence type="ECO:0000313" key="16">
    <source>
        <dbReference type="RefSeq" id="XP_033457533.1"/>
    </source>
</evidence>
<keyword evidence="15" id="KW-1185">Reference proteome</keyword>
<keyword evidence="3 12" id="KW-0240">DNA-directed RNA polymerase</keyword>
<reference evidence="16" key="3">
    <citation type="submission" date="2025-08" db="UniProtKB">
        <authorList>
            <consortium name="RefSeq"/>
        </authorList>
    </citation>
    <scope>IDENTIFICATION</scope>
    <source>
        <strain evidence="16">CBS 342.82</strain>
    </source>
</reference>
<dbReference type="InterPro" id="IPR045867">
    <property type="entry name" value="DNA-dir_RpoC_beta_prime"/>
</dbReference>
<evidence type="ECO:0000256" key="9">
    <source>
        <dbReference type="ARBA" id="ARBA00023163"/>
    </source>
</evidence>
<keyword evidence="6" id="KW-0479">Metal-binding</keyword>
<dbReference type="Pfam" id="PF00623">
    <property type="entry name" value="RNA_pol_Rpb1_2"/>
    <property type="match status" value="1"/>
</dbReference>
<accession>A0A6J3M0R5</accession>
<dbReference type="GO" id="GO:0005736">
    <property type="term" value="C:RNA polymerase I complex"/>
    <property type="evidence" value="ECO:0007669"/>
    <property type="project" value="TreeGrafter"/>
</dbReference>
<dbReference type="GO" id="GO:0006351">
    <property type="term" value="P:DNA-templated transcription"/>
    <property type="evidence" value="ECO:0007669"/>
    <property type="project" value="InterPro"/>
</dbReference>
<evidence type="ECO:0000259" key="14">
    <source>
        <dbReference type="SMART" id="SM00663"/>
    </source>
</evidence>
<dbReference type="InterPro" id="IPR038120">
    <property type="entry name" value="Rpb1_funnel_sf"/>
</dbReference>
<dbReference type="SUPFAM" id="SSF64484">
    <property type="entry name" value="beta and beta-prime subunits of DNA dependent RNA-polymerase"/>
    <property type="match status" value="1"/>
</dbReference>